<dbReference type="InterPro" id="IPR052157">
    <property type="entry name" value="BCAA_transport_permease"/>
</dbReference>
<keyword evidence="11" id="KW-1185">Reference proteome</keyword>
<evidence type="ECO:0000256" key="2">
    <source>
        <dbReference type="ARBA" id="ARBA00022448"/>
    </source>
</evidence>
<feature type="transmembrane region" description="Helical" evidence="9">
    <location>
        <begin position="62"/>
        <end position="81"/>
    </location>
</feature>
<dbReference type="PANTHER" id="PTHR11795:SF451">
    <property type="entry name" value="ABC TRANSPORTER PERMEASE PROTEIN"/>
    <property type="match status" value="1"/>
</dbReference>
<sequence>MLRQFLEFSIIGIASGGMYVLSALGFVIIFKATRIFNFAMGEMMMLPAFIFLWAMATVGLHWVLALMVAILGGIVIVLILERVVMRRMIGRPVVVLVMVTLGAGSVMRGIAGLIWGHEIVTLPNFIPRDPIFLGDILIPGKLAWSFLAAAVVAGGFVAYYRFSRAGIAIRATASDLVTAEVLGVNVRWVYTLAWMLAGVLAAVAGILAASVNGVSPQLGFVALNVLAVIMLAGMTSVFGVLVAGLFIGWLETIVGAYLSAAWQSFLPYVIVLLVMMVKPSGLFGEERVERI</sequence>
<keyword evidence="2" id="KW-0813">Transport</keyword>
<evidence type="ECO:0000256" key="9">
    <source>
        <dbReference type="SAM" id="Phobius"/>
    </source>
</evidence>
<dbReference type="PANTHER" id="PTHR11795">
    <property type="entry name" value="BRANCHED-CHAIN AMINO ACID TRANSPORT SYSTEM PERMEASE PROTEIN LIVH"/>
    <property type="match status" value="1"/>
</dbReference>
<gene>
    <name evidence="10" type="primary">livH_8</name>
    <name evidence="10" type="ORF">PAA8504_03271</name>
</gene>
<feature type="transmembrane region" description="Helical" evidence="9">
    <location>
        <begin position="256"/>
        <end position="277"/>
    </location>
</feature>
<evidence type="ECO:0000256" key="8">
    <source>
        <dbReference type="ARBA" id="ARBA00037998"/>
    </source>
</evidence>
<feature type="transmembrane region" description="Helical" evidence="9">
    <location>
        <begin position="35"/>
        <end position="56"/>
    </location>
</feature>
<feature type="transmembrane region" description="Helical" evidence="9">
    <location>
        <begin position="223"/>
        <end position="250"/>
    </location>
</feature>
<keyword evidence="3" id="KW-1003">Cell membrane</keyword>
<dbReference type="RefSeq" id="WP_146190510.1">
    <property type="nucleotide sequence ID" value="NZ_ONZF01000009.1"/>
</dbReference>
<feature type="transmembrane region" description="Helical" evidence="9">
    <location>
        <begin position="6"/>
        <end position="28"/>
    </location>
</feature>
<feature type="transmembrane region" description="Helical" evidence="9">
    <location>
        <begin position="93"/>
        <end position="116"/>
    </location>
</feature>
<dbReference type="AlphaFoldDB" id="A0A2R8BZ38"/>
<organism evidence="10 11">
    <name type="scientific">Palleronia abyssalis</name>
    <dbReference type="NCBI Taxonomy" id="1501240"/>
    <lineage>
        <taxon>Bacteria</taxon>
        <taxon>Pseudomonadati</taxon>
        <taxon>Pseudomonadota</taxon>
        <taxon>Alphaproteobacteria</taxon>
        <taxon>Rhodobacterales</taxon>
        <taxon>Roseobacteraceae</taxon>
        <taxon>Palleronia</taxon>
    </lineage>
</organism>
<dbReference type="InterPro" id="IPR001851">
    <property type="entry name" value="ABC_transp_permease"/>
</dbReference>
<dbReference type="OrthoDB" id="9779023at2"/>
<keyword evidence="5" id="KW-0029">Amino-acid transport</keyword>
<comment type="subcellular location">
    <subcellularLocation>
        <location evidence="1">Cell membrane</location>
        <topology evidence="1">Multi-pass membrane protein</topology>
    </subcellularLocation>
</comment>
<dbReference type="GO" id="GO:0022857">
    <property type="term" value="F:transmembrane transporter activity"/>
    <property type="evidence" value="ECO:0007669"/>
    <property type="project" value="InterPro"/>
</dbReference>
<dbReference type="GO" id="GO:0005886">
    <property type="term" value="C:plasma membrane"/>
    <property type="evidence" value="ECO:0007669"/>
    <property type="project" value="UniProtKB-SubCell"/>
</dbReference>
<keyword evidence="6 9" id="KW-1133">Transmembrane helix</keyword>
<evidence type="ECO:0000256" key="1">
    <source>
        <dbReference type="ARBA" id="ARBA00004651"/>
    </source>
</evidence>
<proteinExistence type="inferred from homology"/>
<dbReference type="Proteomes" id="UP000244912">
    <property type="component" value="Unassembled WGS sequence"/>
</dbReference>
<dbReference type="GO" id="GO:0006865">
    <property type="term" value="P:amino acid transport"/>
    <property type="evidence" value="ECO:0007669"/>
    <property type="project" value="UniProtKB-KW"/>
</dbReference>
<dbReference type="EMBL" id="ONZF01000009">
    <property type="protein sequence ID" value="SPJ25420.1"/>
    <property type="molecule type" value="Genomic_DNA"/>
</dbReference>
<name>A0A2R8BZ38_9RHOB</name>
<keyword evidence="4 9" id="KW-0812">Transmembrane</keyword>
<evidence type="ECO:0000256" key="5">
    <source>
        <dbReference type="ARBA" id="ARBA00022970"/>
    </source>
</evidence>
<accession>A0A2R8BZ38</accession>
<feature type="transmembrane region" description="Helical" evidence="9">
    <location>
        <begin position="192"/>
        <end position="211"/>
    </location>
</feature>
<evidence type="ECO:0000256" key="7">
    <source>
        <dbReference type="ARBA" id="ARBA00023136"/>
    </source>
</evidence>
<evidence type="ECO:0000256" key="4">
    <source>
        <dbReference type="ARBA" id="ARBA00022692"/>
    </source>
</evidence>
<dbReference type="Pfam" id="PF02653">
    <property type="entry name" value="BPD_transp_2"/>
    <property type="match status" value="1"/>
</dbReference>
<evidence type="ECO:0000256" key="3">
    <source>
        <dbReference type="ARBA" id="ARBA00022475"/>
    </source>
</evidence>
<protein>
    <submittedName>
        <fullName evidence="10">High-affinity branched-chain amino acid transport system permease protein LivH</fullName>
    </submittedName>
</protein>
<evidence type="ECO:0000313" key="11">
    <source>
        <dbReference type="Proteomes" id="UP000244912"/>
    </source>
</evidence>
<keyword evidence="7 9" id="KW-0472">Membrane</keyword>
<comment type="similarity">
    <text evidence="8">Belongs to the binding-protein-dependent transport system permease family. LivHM subfamily.</text>
</comment>
<evidence type="ECO:0000256" key="6">
    <source>
        <dbReference type="ARBA" id="ARBA00022989"/>
    </source>
</evidence>
<feature type="transmembrane region" description="Helical" evidence="9">
    <location>
        <begin position="136"/>
        <end position="160"/>
    </location>
</feature>
<dbReference type="CDD" id="cd06582">
    <property type="entry name" value="TM_PBP1_LivH_like"/>
    <property type="match status" value="1"/>
</dbReference>
<reference evidence="10 11" key="1">
    <citation type="submission" date="2018-03" db="EMBL/GenBank/DDBJ databases">
        <authorList>
            <person name="Keele B.F."/>
        </authorList>
    </citation>
    <scope>NUCLEOTIDE SEQUENCE [LARGE SCALE GENOMIC DNA]</scope>
    <source>
        <strain evidence="10 11">CECT 8504</strain>
    </source>
</reference>
<evidence type="ECO:0000313" key="10">
    <source>
        <dbReference type="EMBL" id="SPJ25420.1"/>
    </source>
</evidence>